<evidence type="ECO:0000256" key="3">
    <source>
        <dbReference type="ARBA" id="ARBA00022729"/>
    </source>
</evidence>
<reference evidence="6" key="2">
    <citation type="submission" date="2019-06" db="EMBL/GenBank/DDBJ databases">
        <title>Genomics analysis of Aphanomyces spp. identifies a new class of oomycete effector associated with host adaptation.</title>
        <authorList>
            <person name="Gaulin E."/>
        </authorList>
    </citation>
    <scope>NUCLEOTIDE SEQUENCE</scope>
    <source>
        <strain evidence="6">CBS 578.67</strain>
    </source>
</reference>
<dbReference type="GO" id="GO:0004767">
    <property type="term" value="F:sphingomyelin phosphodiesterase activity"/>
    <property type="evidence" value="ECO:0007669"/>
    <property type="project" value="UniProtKB-EC"/>
</dbReference>
<dbReference type="EC" id="3.1.4.12" evidence="2"/>
<reference evidence="7 8" key="1">
    <citation type="submission" date="2019-03" db="EMBL/GenBank/DDBJ databases">
        <authorList>
            <person name="Gaulin E."/>
            <person name="Dumas B."/>
        </authorList>
    </citation>
    <scope>NUCLEOTIDE SEQUENCE [LARGE SCALE GENOMIC DNA]</scope>
    <source>
        <strain evidence="7">CBS 568.67</strain>
    </source>
</reference>
<dbReference type="PANTHER" id="PTHR16320:SF23">
    <property type="entry name" value="SPHINGOMYELINASE C 1"/>
    <property type="match status" value="1"/>
</dbReference>
<dbReference type="PANTHER" id="PTHR16320">
    <property type="entry name" value="SPHINGOMYELINASE FAMILY MEMBER"/>
    <property type="match status" value="1"/>
</dbReference>
<comment type="similarity">
    <text evidence="1">Belongs to the neutral sphingomyelinase family.</text>
</comment>
<dbReference type="InterPro" id="IPR038772">
    <property type="entry name" value="Sph/SMPD2-like"/>
</dbReference>
<keyword evidence="8" id="KW-1185">Reference proteome</keyword>
<dbReference type="SUPFAM" id="SSF56219">
    <property type="entry name" value="DNase I-like"/>
    <property type="match status" value="1"/>
</dbReference>
<evidence type="ECO:0000256" key="1">
    <source>
        <dbReference type="ARBA" id="ARBA00006335"/>
    </source>
</evidence>
<evidence type="ECO:0000256" key="2">
    <source>
        <dbReference type="ARBA" id="ARBA00012369"/>
    </source>
</evidence>
<protein>
    <recommendedName>
        <fullName evidence="2">sphingomyelin phosphodiesterase</fullName>
        <ecNumber evidence="2">3.1.4.12</ecNumber>
    </recommendedName>
</protein>
<evidence type="ECO:0000256" key="4">
    <source>
        <dbReference type="ARBA" id="ARBA00022801"/>
    </source>
</evidence>
<evidence type="ECO:0000313" key="8">
    <source>
        <dbReference type="Proteomes" id="UP000332933"/>
    </source>
</evidence>
<keyword evidence="3" id="KW-0732">Signal</keyword>
<dbReference type="InterPro" id="IPR036691">
    <property type="entry name" value="Endo/exonu/phosph_ase_sf"/>
</dbReference>
<dbReference type="InterPro" id="IPR005135">
    <property type="entry name" value="Endo/exonuclease/phosphatase"/>
</dbReference>
<dbReference type="Proteomes" id="UP000332933">
    <property type="component" value="Unassembled WGS sequence"/>
</dbReference>
<dbReference type="OrthoDB" id="40902at2759"/>
<dbReference type="Gene3D" id="3.60.10.10">
    <property type="entry name" value="Endonuclease/exonuclease/phosphatase"/>
    <property type="match status" value="1"/>
</dbReference>
<keyword evidence="4" id="KW-0378">Hydrolase</keyword>
<dbReference type="CDD" id="cd09078">
    <property type="entry name" value="nSMase"/>
    <property type="match status" value="1"/>
</dbReference>
<dbReference type="AlphaFoldDB" id="A0A485LSR5"/>
<dbReference type="Pfam" id="PF03372">
    <property type="entry name" value="Exo_endo_phos"/>
    <property type="match status" value="1"/>
</dbReference>
<evidence type="ECO:0000313" key="6">
    <source>
        <dbReference type="EMBL" id="KAF0682893.1"/>
    </source>
</evidence>
<feature type="domain" description="Endonuclease/exonuclease/phosphatase" evidence="5">
    <location>
        <begin position="65"/>
        <end position="329"/>
    </location>
</feature>
<dbReference type="GO" id="GO:0005576">
    <property type="term" value="C:extracellular region"/>
    <property type="evidence" value="ECO:0007669"/>
    <property type="project" value="InterPro"/>
</dbReference>
<evidence type="ECO:0000259" key="5">
    <source>
        <dbReference type="Pfam" id="PF03372"/>
    </source>
</evidence>
<sequence length="496" mass="54241">MRGRYIGAVLASLLVCGLVIMYIVDFIASAIPHPPSPTTPPAPPTMALNVVQVRHAAVHVLTLSLQYNVFGRPTTVSQDGQHERLQRIPDAIAAMCPTTSCGGVDVVTFAEADIDADRRDMLSAFHKLGFPYHTNVIADTDPFTSLINGGVLIVSKWPILREAQHIYRGACHYSDCLAAKGVKYARLNKTVGNLSKAFNVFATHMQAWSTKEGCADRIKQAQQFHTFAEALAIPHSEPLVFAGDFNVDNHSFVGEVDHLIELLHATSPRRVGDQLFTSDPRTNVLVGRDGAAHSNQCNQEYIESWGPLQVDHQLYTPSLLTRVPCHHNASSSASVSKNTSHSSVFVDAAASSLCFCPCCPLEWLDYILYAQLPYQQPIGTPTLEAIAAHATGPAAFTAPWSSPQSNARMRLLDYSDHYPVLGKFTFAVNTSERVRHLDGCSTDSDCRFNSFRCYCEGPGCFYQGSHTDGTHLPSTHPVNKNCLLLKTRVECSCGPT</sequence>
<dbReference type="InterPro" id="IPR017766">
    <property type="entry name" value="Sphingomyelinase/PLipase_C"/>
</dbReference>
<proteinExistence type="inferred from homology"/>
<dbReference type="EMBL" id="VJMH01007480">
    <property type="protein sequence ID" value="KAF0682893.1"/>
    <property type="molecule type" value="Genomic_DNA"/>
</dbReference>
<accession>A0A485LSR5</accession>
<organism evidence="7 8">
    <name type="scientific">Aphanomyces stellatus</name>
    <dbReference type="NCBI Taxonomy" id="120398"/>
    <lineage>
        <taxon>Eukaryota</taxon>
        <taxon>Sar</taxon>
        <taxon>Stramenopiles</taxon>
        <taxon>Oomycota</taxon>
        <taxon>Saprolegniomycetes</taxon>
        <taxon>Saprolegniales</taxon>
        <taxon>Verrucalvaceae</taxon>
        <taxon>Aphanomyces</taxon>
    </lineage>
</organism>
<gene>
    <name evidence="7" type="primary">Aste57867_25028</name>
    <name evidence="6" type="ORF">As57867_024950</name>
    <name evidence="7" type="ORF">ASTE57867_25028</name>
</gene>
<dbReference type="EMBL" id="CAADRA010007506">
    <property type="protein sequence ID" value="VFU01659.1"/>
    <property type="molecule type" value="Genomic_DNA"/>
</dbReference>
<evidence type="ECO:0000313" key="7">
    <source>
        <dbReference type="EMBL" id="VFU01659.1"/>
    </source>
</evidence>
<name>A0A485LSR5_9STRA</name>